<dbReference type="GO" id="GO:0005525">
    <property type="term" value="F:GTP binding"/>
    <property type="evidence" value="ECO:0007669"/>
    <property type="project" value="InterPro"/>
</dbReference>
<dbReference type="InterPro" id="IPR006703">
    <property type="entry name" value="G_AIG1"/>
</dbReference>
<dbReference type="Gene3D" id="3.40.50.300">
    <property type="entry name" value="P-loop containing nucleotide triphosphate hydrolases"/>
    <property type="match status" value="1"/>
</dbReference>
<dbReference type="Proteomes" id="UP000034112">
    <property type="component" value="Unassembled WGS sequence"/>
</dbReference>
<keyword evidence="2" id="KW-0175">Coiled coil</keyword>
<dbReference type="OMA" id="KGCHAMI"/>
<evidence type="ECO:0000256" key="2">
    <source>
        <dbReference type="SAM" id="Coils"/>
    </source>
</evidence>
<evidence type="ECO:0000313" key="5">
    <source>
        <dbReference type="EMBL" id="KKP00360.1"/>
    </source>
</evidence>
<sequence>MTAIKSHPPENQGVVDSSARPMDLKPSEQPRDNPGSSEDSVAIVVMGGTGTGKSTFVSLLTDQEVKIGHDLKSCTTEVGVYSFRYNIRQTVHIIDTPGFDDTNRPDSEILQEIALFLAALYANNVRLAGLIYLHRITDTRVSGSSLKNMNIFQKLCGEKAFPYVVLATTMWGALDAIENGDKTGRQRCSQLQRPEFWGDMLQKGSIMMKHDGSKGSAYAIVSELVERKAHVVLEIQTEMKDQNLTLDETGTGLYLQKNFREARERYEKDLAEFQESIEQALAEKDAEAVDVITKEREAAESRMAKLQDDNAQLHLSLGQLAAQVAARFHSRLPNVEPSSAAVPDTSLEPRVKDLERRFSHFEQRQSTSRDPQNSRINAAQQLAPVKDMQERSRMKKRSVSQNKQRAPQEHHANSTEETWNGWNILTLLEYLWKDVFGFGEDRVDHSRRRQHAR</sequence>
<dbReference type="CDD" id="cd00882">
    <property type="entry name" value="Ras_like_GTPase"/>
    <property type="match status" value="1"/>
</dbReference>
<dbReference type="OrthoDB" id="4897968at2759"/>
<gene>
    <name evidence="5" type="ORF">THAR02_07545</name>
</gene>
<evidence type="ECO:0000313" key="6">
    <source>
        <dbReference type="Proteomes" id="UP000034112"/>
    </source>
</evidence>
<evidence type="ECO:0000259" key="4">
    <source>
        <dbReference type="Pfam" id="PF04548"/>
    </source>
</evidence>
<protein>
    <recommendedName>
        <fullName evidence="4">AIG1-type G domain-containing protein</fullName>
    </recommendedName>
</protein>
<dbReference type="AlphaFoldDB" id="A0A0F9X729"/>
<dbReference type="InterPro" id="IPR027417">
    <property type="entry name" value="P-loop_NTPase"/>
</dbReference>
<reference evidence="6" key="1">
    <citation type="journal article" date="2015" name="Genome Announc.">
        <title>Draft whole-genome sequence of the biocontrol agent Trichoderma harzianum T6776.</title>
        <authorList>
            <person name="Baroncelli R."/>
            <person name="Piaggeschi G."/>
            <person name="Fiorini L."/>
            <person name="Bertolini E."/>
            <person name="Zapparata A."/>
            <person name="Pe M.E."/>
            <person name="Sarrocco S."/>
            <person name="Vannacci G."/>
        </authorList>
    </citation>
    <scope>NUCLEOTIDE SEQUENCE [LARGE SCALE GENOMIC DNA]</scope>
    <source>
        <strain evidence="6">T6776</strain>
    </source>
</reference>
<organism evidence="5 6">
    <name type="scientific">Trichoderma harzianum</name>
    <name type="common">Hypocrea lixii</name>
    <dbReference type="NCBI Taxonomy" id="5544"/>
    <lineage>
        <taxon>Eukaryota</taxon>
        <taxon>Fungi</taxon>
        <taxon>Dikarya</taxon>
        <taxon>Ascomycota</taxon>
        <taxon>Pezizomycotina</taxon>
        <taxon>Sordariomycetes</taxon>
        <taxon>Hypocreomycetidae</taxon>
        <taxon>Hypocreales</taxon>
        <taxon>Hypocreaceae</taxon>
        <taxon>Trichoderma</taxon>
    </lineage>
</organism>
<name>A0A0F9X729_TRIHA</name>
<dbReference type="Pfam" id="PF04548">
    <property type="entry name" value="AIG1"/>
    <property type="match status" value="1"/>
</dbReference>
<comment type="caution">
    <text evidence="5">The sequence shown here is derived from an EMBL/GenBank/DDBJ whole genome shotgun (WGS) entry which is preliminary data.</text>
</comment>
<feature type="compositionally biased region" description="Basic and acidic residues" evidence="3">
    <location>
        <begin position="22"/>
        <end position="31"/>
    </location>
</feature>
<dbReference type="EMBL" id="JOKZ01000258">
    <property type="protein sequence ID" value="KKP00360.1"/>
    <property type="molecule type" value="Genomic_DNA"/>
</dbReference>
<feature type="compositionally biased region" description="Polar residues" evidence="3">
    <location>
        <begin position="364"/>
        <end position="380"/>
    </location>
</feature>
<keyword evidence="1" id="KW-0547">Nucleotide-binding</keyword>
<evidence type="ECO:0000256" key="3">
    <source>
        <dbReference type="SAM" id="MobiDB-lite"/>
    </source>
</evidence>
<proteinExistence type="predicted"/>
<evidence type="ECO:0000256" key="1">
    <source>
        <dbReference type="ARBA" id="ARBA00022741"/>
    </source>
</evidence>
<feature type="region of interest" description="Disordered" evidence="3">
    <location>
        <begin position="1"/>
        <end position="39"/>
    </location>
</feature>
<feature type="domain" description="AIG1-type G" evidence="4">
    <location>
        <begin position="42"/>
        <end position="169"/>
    </location>
</feature>
<accession>A0A0F9X729</accession>
<dbReference type="SUPFAM" id="SSF52540">
    <property type="entry name" value="P-loop containing nucleoside triphosphate hydrolases"/>
    <property type="match status" value="1"/>
</dbReference>
<feature type="coiled-coil region" evidence="2">
    <location>
        <begin position="256"/>
        <end position="316"/>
    </location>
</feature>
<feature type="region of interest" description="Disordered" evidence="3">
    <location>
        <begin position="360"/>
        <end position="415"/>
    </location>
</feature>